<keyword evidence="2" id="KW-0547">Nucleotide-binding</keyword>
<organism evidence="6 7">
    <name type="scientific">Myripristis murdjan</name>
    <name type="common">pinecone soldierfish</name>
    <dbReference type="NCBI Taxonomy" id="586833"/>
    <lineage>
        <taxon>Eukaryota</taxon>
        <taxon>Metazoa</taxon>
        <taxon>Chordata</taxon>
        <taxon>Craniata</taxon>
        <taxon>Vertebrata</taxon>
        <taxon>Euteleostomi</taxon>
        <taxon>Actinopterygii</taxon>
        <taxon>Neopterygii</taxon>
        <taxon>Teleostei</taxon>
        <taxon>Neoteleostei</taxon>
        <taxon>Acanthomorphata</taxon>
        <taxon>Holocentriformes</taxon>
        <taxon>Holocentridae</taxon>
        <taxon>Myripristis</taxon>
    </lineage>
</organism>
<feature type="domain" description="AIG1-type G" evidence="5">
    <location>
        <begin position="34"/>
        <end position="232"/>
    </location>
</feature>
<dbReference type="PROSITE" id="PS51720">
    <property type="entry name" value="G_AIG1"/>
    <property type="match status" value="1"/>
</dbReference>
<reference evidence="6" key="3">
    <citation type="submission" date="2025-09" db="UniProtKB">
        <authorList>
            <consortium name="Ensembl"/>
        </authorList>
    </citation>
    <scope>IDENTIFICATION</scope>
</reference>
<dbReference type="AlphaFoldDB" id="A0A667Y4E6"/>
<keyword evidence="7" id="KW-1185">Reference proteome</keyword>
<dbReference type="FunCoup" id="A0A667Y4E6">
    <property type="interactions" value="3"/>
</dbReference>
<evidence type="ECO:0000313" key="7">
    <source>
        <dbReference type="Proteomes" id="UP000472263"/>
    </source>
</evidence>
<keyword evidence="3" id="KW-0342">GTP-binding</keyword>
<comment type="similarity">
    <text evidence="1">Belongs to the TRAFAC class TrmE-Era-EngA-EngB-Septin-like GTPase superfamily. AIG1/Toc34/Toc159-like paraseptin GTPase family. IAN subfamily.</text>
</comment>
<dbReference type="InterPro" id="IPR006703">
    <property type="entry name" value="G_AIG1"/>
</dbReference>
<dbReference type="InterPro" id="IPR045058">
    <property type="entry name" value="GIMA/IAN/Toc"/>
</dbReference>
<keyword evidence="4" id="KW-0175">Coiled coil</keyword>
<accession>A0A667Y4E6</accession>
<dbReference type="GO" id="GO:0005525">
    <property type="term" value="F:GTP binding"/>
    <property type="evidence" value="ECO:0007669"/>
    <property type="project" value="UniProtKB-KW"/>
</dbReference>
<feature type="coiled-coil region" evidence="4">
    <location>
        <begin position="225"/>
        <end position="286"/>
    </location>
</feature>
<dbReference type="PANTHER" id="PTHR10903:SF112">
    <property type="entry name" value="SI:CH211-113E8.5"/>
    <property type="match status" value="1"/>
</dbReference>
<dbReference type="GeneTree" id="ENSGT01120000271858"/>
<evidence type="ECO:0000256" key="1">
    <source>
        <dbReference type="ARBA" id="ARBA00008535"/>
    </source>
</evidence>
<evidence type="ECO:0000313" key="6">
    <source>
        <dbReference type="Ensembl" id="ENSMMDP00005016366.1"/>
    </source>
</evidence>
<dbReference type="PANTHER" id="PTHR10903">
    <property type="entry name" value="GTPASE, IMAP FAMILY MEMBER-RELATED"/>
    <property type="match status" value="1"/>
</dbReference>
<dbReference type="Gene3D" id="3.40.50.300">
    <property type="entry name" value="P-loop containing nucleotide triphosphate hydrolases"/>
    <property type="match status" value="1"/>
</dbReference>
<dbReference type="Ensembl" id="ENSMMDT00005016792.1">
    <property type="protein sequence ID" value="ENSMMDP00005016366.1"/>
    <property type="gene ID" value="ENSMMDG00005008281.1"/>
</dbReference>
<dbReference type="CDD" id="cd01852">
    <property type="entry name" value="AIG1"/>
    <property type="match status" value="1"/>
</dbReference>
<protein>
    <recommendedName>
        <fullName evidence="5">AIG1-type G domain-containing protein</fullName>
    </recommendedName>
</protein>
<dbReference type="FunFam" id="3.40.50.300:FF:000366">
    <property type="entry name" value="GTPase, IMAP family member 2"/>
    <property type="match status" value="1"/>
</dbReference>
<dbReference type="Pfam" id="PF04548">
    <property type="entry name" value="AIG1"/>
    <property type="match status" value="1"/>
</dbReference>
<dbReference type="Proteomes" id="UP000472263">
    <property type="component" value="Chromosome 1"/>
</dbReference>
<evidence type="ECO:0000256" key="2">
    <source>
        <dbReference type="ARBA" id="ARBA00022741"/>
    </source>
</evidence>
<dbReference type="InParanoid" id="A0A667Y4E6"/>
<dbReference type="SUPFAM" id="SSF52540">
    <property type="entry name" value="P-loop containing nucleoside triphosphate hydrolases"/>
    <property type="match status" value="1"/>
</dbReference>
<reference evidence="6" key="1">
    <citation type="submission" date="2019-06" db="EMBL/GenBank/DDBJ databases">
        <authorList>
            <consortium name="Wellcome Sanger Institute Data Sharing"/>
        </authorList>
    </citation>
    <scope>NUCLEOTIDE SEQUENCE [LARGE SCALE GENOMIC DNA]</scope>
</reference>
<name>A0A667Y4E6_9TELE</name>
<evidence type="ECO:0000256" key="4">
    <source>
        <dbReference type="SAM" id="Coils"/>
    </source>
</evidence>
<sequence>MLTGGFFIQTRFCPYNFFFFFFFFPKKESTIYNNEELRIVLVGKTGIGKSATGNTILGRKHFESKFSPTSTTVKCAKATGVVDGQEVAIIDTPGLFYTRYDQEKTLKDMTQCISFAAPGPHVFLIVIMLGRYTQEEKKTVQNLQETFGEDANKYSMVLLTHGDLLDASIEEFLEYSEELQDLVNQCDGQYHVFNNKKQDGSQVTELLEKIRHIIDKNGGRSHYTNEMFQAAERKLEEEKQKILREKEEEIRKEREELQKELERKYEEQLRKMKAELQAERKQEAEEKNPFFHLGNACESVVKAFKCLFLTTAGLF</sequence>
<proteinExistence type="inferred from homology"/>
<reference evidence="6" key="2">
    <citation type="submission" date="2025-08" db="UniProtKB">
        <authorList>
            <consortium name="Ensembl"/>
        </authorList>
    </citation>
    <scope>IDENTIFICATION</scope>
</reference>
<evidence type="ECO:0000259" key="5">
    <source>
        <dbReference type="PROSITE" id="PS51720"/>
    </source>
</evidence>
<evidence type="ECO:0000256" key="3">
    <source>
        <dbReference type="ARBA" id="ARBA00023134"/>
    </source>
</evidence>
<dbReference type="InterPro" id="IPR027417">
    <property type="entry name" value="P-loop_NTPase"/>
</dbReference>